<reference evidence="2 3" key="1">
    <citation type="submission" date="2017-07" db="EMBL/GenBank/DDBJ databases">
        <title>Genome Sequence of Sulfitobacter pseudonitzschiae Strain SMR1 Isolated from a culture of the Diatom Skeletonema marinoi.</title>
        <authorList>
            <person name="Topel M."/>
            <person name="Pinder M.I.M."/>
            <person name="Johansson O.N."/>
            <person name="Kourtchenko O."/>
            <person name="Godhe A."/>
            <person name="Clarke A.K."/>
        </authorList>
    </citation>
    <scope>NUCLEOTIDE SEQUENCE [LARGE SCALE GENOMIC DNA]</scope>
    <source>
        <strain evidence="2 3">SMR1</strain>
        <plasmid evidence="2 3">pSMR1-3</plasmid>
    </source>
</reference>
<protein>
    <submittedName>
        <fullName evidence="2">Uncharacterized protein</fullName>
    </submittedName>
</protein>
<dbReference type="Proteomes" id="UP000199754">
    <property type="component" value="Plasmid pSMR1-3"/>
</dbReference>
<evidence type="ECO:0000313" key="2">
    <source>
        <dbReference type="EMBL" id="ASM75082.1"/>
    </source>
</evidence>
<dbReference type="OrthoDB" id="7873338at2"/>
<proteinExistence type="predicted"/>
<keyword evidence="1" id="KW-0732">Signal</keyword>
<dbReference type="KEGG" id="spse:SULPSESMR1_04359"/>
<keyword evidence="3" id="KW-1185">Reference proteome</keyword>
<geneLocation type="plasmid" evidence="2 3">
    <name>pSMR1-3</name>
</geneLocation>
<accession>A0A221K7U7</accession>
<organism evidence="2 3">
    <name type="scientific">Pseudosulfitobacter pseudonitzschiae</name>
    <dbReference type="NCBI Taxonomy" id="1402135"/>
    <lineage>
        <taxon>Bacteria</taxon>
        <taxon>Pseudomonadati</taxon>
        <taxon>Pseudomonadota</taxon>
        <taxon>Alphaproteobacteria</taxon>
        <taxon>Rhodobacterales</taxon>
        <taxon>Roseobacteraceae</taxon>
        <taxon>Pseudosulfitobacter</taxon>
    </lineage>
</organism>
<name>A0A221K7U7_9RHOB</name>
<sequence>MRNLTIAFAGLFFAAMPAFAADPGGTVTGTIDGEEVELSVFSQQSDYGNSHISLYIIGDALGGRGLGAMSLGAEWMGNLDGNFSHVEVSTRMHENPLRMYYGDDDDGLTLTLTNSAIAGDLLEISGRVQGTLTQMDRIGHKNPDPDDTFSIDLSFDAVLE</sequence>
<feature type="chain" id="PRO_5012555900" evidence="1">
    <location>
        <begin position="21"/>
        <end position="160"/>
    </location>
</feature>
<dbReference type="AlphaFoldDB" id="A0A221K7U7"/>
<evidence type="ECO:0000313" key="3">
    <source>
        <dbReference type="Proteomes" id="UP000199754"/>
    </source>
</evidence>
<gene>
    <name evidence="2" type="ORF">SULPSESMR1_04359</name>
</gene>
<dbReference type="RefSeq" id="WP_089423096.1">
    <property type="nucleotide sequence ID" value="NZ_CP022418.1"/>
</dbReference>
<evidence type="ECO:0000256" key="1">
    <source>
        <dbReference type="SAM" id="SignalP"/>
    </source>
</evidence>
<feature type="signal peptide" evidence="1">
    <location>
        <begin position="1"/>
        <end position="20"/>
    </location>
</feature>
<dbReference type="EMBL" id="CP022418">
    <property type="protein sequence ID" value="ASM75082.1"/>
    <property type="molecule type" value="Genomic_DNA"/>
</dbReference>
<keyword evidence="2" id="KW-0614">Plasmid</keyword>